<comment type="subcellular location">
    <subcellularLocation>
        <location evidence="1">Membrane</location>
        <topology evidence="1">Multi-pass membrane protein</topology>
    </subcellularLocation>
</comment>
<evidence type="ECO:0000313" key="9">
    <source>
        <dbReference type="EMBL" id="KDQ28422.1"/>
    </source>
</evidence>
<evidence type="ECO:0000256" key="3">
    <source>
        <dbReference type="ARBA" id="ARBA00022989"/>
    </source>
</evidence>
<dbReference type="GO" id="GO:0007189">
    <property type="term" value="P:adenylate cyclase-activating G protein-coupled receptor signaling pathway"/>
    <property type="evidence" value="ECO:0007669"/>
    <property type="project" value="TreeGrafter"/>
</dbReference>
<evidence type="ECO:0000259" key="8">
    <source>
        <dbReference type="Pfam" id="PF11710"/>
    </source>
</evidence>
<feature type="transmembrane region" description="Helical" evidence="6">
    <location>
        <begin position="175"/>
        <end position="195"/>
    </location>
</feature>
<evidence type="ECO:0000256" key="6">
    <source>
        <dbReference type="SAM" id="Phobius"/>
    </source>
</evidence>
<evidence type="ECO:0000256" key="5">
    <source>
        <dbReference type="SAM" id="MobiDB-lite"/>
    </source>
</evidence>
<feature type="transmembrane region" description="Helical" evidence="6">
    <location>
        <begin position="126"/>
        <end position="146"/>
    </location>
</feature>
<reference evidence="10" key="1">
    <citation type="journal article" date="2014" name="Proc. Natl. Acad. Sci. U.S.A.">
        <title>Extensive sampling of basidiomycete genomes demonstrates inadequacy of the white-rot/brown-rot paradigm for wood decay fungi.</title>
        <authorList>
            <person name="Riley R."/>
            <person name="Salamov A.A."/>
            <person name="Brown D.W."/>
            <person name="Nagy L.G."/>
            <person name="Floudas D."/>
            <person name="Held B.W."/>
            <person name="Levasseur A."/>
            <person name="Lombard V."/>
            <person name="Morin E."/>
            <person name="Otillar R."/>
            <person name="Lindquist E.A."/>
            <person name="Sun H."/>
            <person name="LaButti K.M."/>
            <person name="Schmutz J."/>
            <person name="Jabbour D."/>
            <person name="Luo H."/>
            <person name="Baker S.E."/>
            <person name="Pisabarro A.G."/>
            <person name="Walton J.D."/>
            <person name="Blanchette R.A."/>
            <person name="Henrissat B."/>
            <person name="Martin F."/>
            <person name="Cullen D."/>
            <person name="Hibbett D.S."/>
            <person name="Grigoriev I.V."/>
        </authorList>
    </citation>
    <scope>NUCLEOTIDE SEQUENCE [LARGE SCALE GENOMIC DNA]</scope>
    <source>
        <strain evidence="10">PC15</strain>
    </source>
</reference>
<feature type="domain" description="Glucose receptor Git3-like N-terminal" evidence="8">
    <location>
        <begin position="12"/>
        <end position="201"/>
    </location>
</feature>
<feature type="signal peptide" evidence="7">
    <location>
        <begin position="1"/>
        <end position="21"/>
    </location>
</feature>
<dbReference type="Gene3D" id="1.20.1070.10">
    <property type="entry name" value="Rhodopsin 7-helix transmembrane proteins"/>
    <property type="match status" value="1"/>
</dbReference>
<evidence type="ECO:0000256" key="2">
    <source>
        <dbReference type="ARBA" id="ARBA00022692"/>
    </source>
</evidence>
<dbReference type="Proteomes" id="UP000027073">
    <property type="component" value="Unassembled WGS sequence"/>
</dbReference>
<feature type="region of interest" description="Disordered" evidence="5">
    <location>
        <begin position="246"/>
        <end position="277"/>
    </location>
</feature>
<dbReference type="InterPro" id="IPR023041">
    <property type="entry name" value="Glucose_rcpt_Git3-like_N"/>
</dbReference>
<evidence type="ECO:0000256" key="1">
    <source>
        <dbReference type="ARBA" id="ARBA00004141"/>
    </source>
</evidence>
<feature type="transmembrane region" description="Helical" evidence="6">
    <location>
        <begin position="307"/>
        <end position="326"/>
    </location>
</feature>
<dbReference type="AlphaFoldDB" id="A0A067NWB1"/>
<dbReference type="PANTHER" id="PTHR23112">
    <property type="entry name" value="G PROTEIN-COUPLED RECEPTOR 157-RELATED"/>
    <property type="match status" value="1"/>
</dbReference>
<dbReference type="SUPFAM" id="SSF81321">
    <property type="entry name" value="Family A G protein-coupled receptor-like"/>
    <property type="match status" value="1"/>
</dbReference>
<dbReference type="STRING" id="1137138.A0A067NWB1"/>
<keyword evidence="3 6" id="KW-1133">Transmembrane helix</keyword>
<keyword evidence="4 6" id="KW-0472">Membrane</keyword>
<dbReference type="GO" id="GO:0004930">
    <property type="term" value="F:G protein-coupled receptor activity"/>
    <property type="evidence" value="ECO:0007669"/>
    <property type="project" value="TreeGrafter"/>
</dbReference>
<feature type="compositionally biased region" description="Polar residues" evidence="5">
    <location>
        <begin position="248"/>
        <end position="263"/>
    </location>
</feature>
<proteinExistence type="predicted"/>
<dbReference type="PANTHER" id="PTHR23112:SF37">
    <property type="entry name" value="G PROTEIN-COUPLED RECEPTOR GPR1"/>
    <property type="match status" value="1"/>
</dbReference>
<evidence type="ECO:0000256" key="7">
    <source>
        <dbReference type="SAM" id="SignalP"/>
    </source>
</evidence>
<dbReference type="GO" id="GO:0005886">
    <property type="term" value="C:plasma membrane"/>
    <property type="evidence" value="ECO:0007669"/>
    <property type="project" value="TreeGrafter"/>
</dbReference>
<dbReference type="OrthoDB" id="2908662at2759"/>
<dbReference type="Pfam" id="PF11710">
    <property type="entry name" value="Git3"/>
    <property type="match status" value="1"/>
</dbReference>
<sequence length="388" mass="43596">MGLPSFALALSILNFVGSVSSSIGSGFIILCYLILPLRRHFRHILILNLAIADFLNSTNNAASGSLILIKQRYLKPGPGCVLNGFMSQISVQGTDTAILAITLVTVFTITRTSSSRMIQTEWSRRAILVTCCAIWALPFFTSFLALGKGWYGPVSGNWCWLVEKPVPLRYVLTHGWRYLFIAIEIGLSIYLHFYLRRHFQTLKVPIVSSAKPQPSFSPMTFRGGPAPPESKPDIVIHITHDTRRDSTNLRPTITSESSDSNVPLTPRHETATSEQEVAPAPVPFFKRRESFVPPDFLSQQESPRYKAIQRILLLNAYPLFYIILWIPGLANRMVEASGNKSKVTQIMQASTQFVGLANALTYGWNERIARELRAKYMRHRLGPELPKY</sequence>
<evidence type="ECO:0000256" key="4">
    <source>
        <dbReference type="ARBA" id="ARBA00023136"/>
    </source>
</evidence>
<gene>
    <name evidence="9" type="ORF">PLEOSDRAFT_1105081</name>
</gene>
<dbReference type="CDD" id="cd00637">
    <property type="entry name" value="7tm_classA_rhodopsin-like"/>
    <property type="match status" value="1"/>
</dbReference>
<keyword evidence="7" id="KW-0732">Signal</keyword>
<feature type="transmembrane region" description="Helical" evidence="6">
    <location>
        <begin position="6"/>
        <end position="35"/>
    </location>
</feature>
<feature type="chain" id="PRO_5001647029" description="Glucose receptor Git3-like N-terminal domain-containing protein" evidence="7">
    <location>
        <begin position="22"/>
        <end position="388"/>
    </location>
</feature>
<protein>
    <recommendedName>
        <fullName evidence="8">Glucose receptor Git3-like N-terminal domain-containing protein</fullName>
    </recommendedName>
</protein>
<dbReference type="InParanoid" id="A0A067NWB1"/>
<organism evidence="9 10">
    <name type="scientific">Pleurotus ostreatus (strain PC15)</name>
    <name type="common">Oyster mushroom</name>
    <dbReference type="NCBI Taxonomy" id="1137138"/>
    <lineage>
        <taxon>Eukaryota</taxon>
        <taxon>Fungi</taxon>
        <taxon>Dikarya</taxon>
        <taxon>Basidiomycota</taxon>
        <taxon>Agaricomycotina</taxon>
        <taxon>Agaricomycetes</taxon>
        <taxon>Agaricomycetidae</taxon>
        <taxon>Agaricales</taxon>
        <taxon>Pleurotineae</taxon>
        <taxon>Pleurotaceae</taxon>
        <taxon>Pleurotus</taxon>
    </lineage>
</organism>
<name>A0A067NWB1_PLEO1</name>
<dbReference type="VEuPathDB" id="FungiDB:PLEOSDRAFT_1105081"/>
<dbReference type="EMBL" id="KL198008">
    <property type="protein sequence ID" value="KDQ28422.1"/>
    <property type="molecule type" value="Genomic_DNA"/>
</dbReference>
<evidence type="ECO:0000313" key="10">
    <source>
        <dbReference type="Proteomes" id="UP000027073"/>
    </source>
</evidence>
<keyword evidence="2 6" id="KW-0812">Transmembrane</keyword>
<accession>A0A067NWB1</accession>
<dbReference type="HOGENOM" id="CLU_032576_0_1_1"/>